<dbReference type="AlphaFoldDB" id="A0A8A3PSS2"/>
<feature type="compositionally biased region" description="Low complexity" evidence="1">
    <location>
        <begin position="196"/>
        <end position="212"/>
    </location>
</feature>
<feature type="region of interest" description="Disordered" evidence="1">
    <location>
        <begin position="144"/>
        <end position="293"/>
    </location>
</feature>
<feature type="compositionally biased region" description="Polar residues" evidence="1">
    <location>
        <begin position="213"/>
        <end position="225"/>
    </location>
</feature>
<feature type="region of interest" description="Disordered" evidence="1">
    <location>
        <begin position="336"/>
        <end position="402"/>
    </location>
</feature>
<feature type="compositionally biased region" description="Basic and acidic residues" evidence="1">
    <location>
        <begin position="341"/>
        <end position="355"/>
    </location>
</feature>
<feature type="compositionally biased region" description="Polar residues" evidence="1">
    <location>
        <begin position="356"/>
        <end position="367"/>
    </location>
</feature>
<feature type="compositionally biased region" description="Polar residues" evidence="1">
    <location>
        <begin position="183"/>
        <end position="195"/>
    </location>
</feature>
<proteinExistence type="predicted"/>
<gene>
    <name evidence="2" type="ORF">DSL72_008895</name>
</gene>
<dbReference type="OrthoDB" id="3595120at2759"/>
<evidence type="ECO:0000313" key="3">
    <source>
        <dbReference type="Proteomes" id="UP000672032"/>
    </source>
</evidence>
<keyword evidence="3" id="KW-1185">Reference proteome</keyword>
<feature type="compositionally biased region" description="Basic and acidic residues" evidence="1">
    <location>
        <begin position="241"/>
        <end position="252"/>
    </location>
</feature>
<feature type="compositionally biased region" description="Basic and acidic residues" evidence="1">
    <location>
        <begin position="150"/>
        <end position="161"/>
    </location>
</feature>
<sequence length="402" mass="45955">MSFPRQKPRFSQAGKFTGKNESASRWLRRIRLDLASRNSGSLPTHMYVWAIGVLLDGPAAHWCGSVPEVKHILENYDTASSADVRWLEHELIKKFPGEIIDNPVGRIAIHDHSYSLDVSADSDATAMMLAGLYIGDRTKRWNQMSGRTQDQNHRNHRREAPQKNIQGNIVKEYQFHNKPRVPPSSSKYYNDQYNGSTTAAKTLSASKTHSSARSQIPTTPRSILKNSNSTSSNPPPSVNSFKKEERVKDHYSRAGSSPFFPGNQLPNKSQKSQIPQPRTSPHDLHTKYSPRAPDLRRMYQSPKATYREVITEPSKPQRRYWSYVPLPVTHFTPYLGQKSTQHRDSPLPHYKRPENNSDAWKTSNSAMATLEERRRAAKSLSRTPVRQEETNYHYPTRNPKWG</sequence>
<reference evidence="2" key="1">
    <citation type="submission" date="2020-10" db="EMBL/GenBank/DDBJ databases">
        <title>Genome Sequence of Monilinia vaccinii-corymbosi Sheds Light on Mummy Berry Disease Infection of Blueberry and Mating Type.</title>
        <authorList>
            <person name="Yow A.G."/>
            <person name="Zhang Y."/>
            <person name="Bansal K."/>
            <person name="Eacker S.M."/>
            <person name="Sullivan S."/>
            <person name="Liachko I."/>
            <person name="Cubeta M.A."/>
            <person name="Rollins J.A."/>
            <person name="Ashrafi H."/>
        </authorList>
    </citation>
    <scope>NUCLEOTIDE SEQUENCE</scope>
    <source>
        <strain evidence="2">RL-1</strain>
    </source>
</reference>
<accession>A0A8A3PSS2</accession>
<name>A0A8A3PSS2_9HELO</name>
<protein>
    <submittedName>
        <fullName evidence="2">Uncharacterized protein</fullName>
    </submittedName>
</protein>
<organism evidence="2 3">
    <name type="scientific">Monilinia vaccinii-corymbosi</name>
    <dbReference type="NCBI Taxonomy" id="61207"/>
    <lineage>
        <taxon>Eukaryota</taxon>
        <taxon>Fungi</taxon>
        <taxon>Dikarya</taxon>
        <taxon>Ascomycota</taxon>
        <taxon>Pezizomycotina</taxon>
        <taxon>Leotiomycetes</taxon>
        <taxon>Helotiales</taxon>
        <taxon>Sclerotiniaceae</taxon>
        <taxon>Monilinia</taxon>
    </lineage>
</organism>
<dbReference type="EMBL" id="CP063413">
    <property type="protein sequence ID" value="QSZ37796.1"/>
    <property type="molecule type" value="Genomic_DNA"/>
</dbReference>
<evidence type="ECO:0000256" key="1">
    <source>
        <dbReference type="SAM" id="MobiDB-lite"/>
    </source>
</evidence>
<feature type="compositionally biased region" description="Polar residues" evidence="1">
    <location>
        <begin position="264"/>
        <end position="279"/>
    </location>
</feature>
<dbReference type="Proteomes" id="UP000672032">
    <property type="component" value="Chromosome 9"/>
</dbReference>
<evidence type="ECO:0000313" key="2">
    <source>
        <dbReference type="EMBL" id="QSZ37796.1"/>
    </source>
</evidence>